<evidence type="ECO:0000313" key="2">
    <source>
        <dbReference type="EMBL" id="MBO1250001.1"/>
    </source>
</evidence>
<evidence type="ECO:0000313" key="3">
    <source>
        <dbReference type="Proteomes" id="UP000664731"/>
    </source>
</evidence>
<feature type="signal peptide" evidence="1">
    <location>
        <begin position="1"/>
        <end position="20"/>
    </location>
</feature>
<dbReference type="InterPro" id="IPR029033">
    <property type="entry name" value="His_PPase_superfam"/>
</dbReference>
<protein>
    <submittedName>
        <fullName evidence="2">Histidine phosphatase family protein</fullName>
    </submittedName>
</protein>
<accession>A0A939H1R9</accession>
<name>A0A939H1R9_9BURK</name>
<keyword evidence="3" id="KW-1185">Reference proteome</keyword>
<dbReference type="EMBL" id="JAFNME010000018">
    <property type="protein sequence ID" value="MBO1250001.1"/>
    <property type="molecule type" value="Genomic_DNA"/>
</dbReference>
<dbReference type="RefSeq" id="WP_207575442.1">
    <property type="nucleotide sequence ID" value="NZ_JAFNME010000018.1"/>
</dbReference>
<dbReference type="Proteomes" id="UP000664731">
    <property type="component" value="Unassembled WGS sequence"/>
</dbReference>
<proteinExistence type="predicted"/>
<comment type="caution">
    <text evidence="2">The sequence shown here is derived from an EMBL/GenBank/DDBJ whole genome shotgun (WGS) entry which is preliminary data.</text>
</comment>
<reference evidence="2" key="1">
    <citation type="submission" date="2021-03" db="EMBL/GenBank/DDBJ databases">
        <title>Comamonas denitrificans.</title>
        <authorList>
            <person name="Finster K."/>
        </authorList>
    </citation>
    <scope>NUCLEOTIDE SEQUENCE</scope>
    <source>
        <strain evidence="2">MM2021_4</strain>
    </source>
</reference>
<dbReference type="SUPFAM" id="SSF53254">
    <property type="entry name" value="Phosphoglycerate mutase-like"/>
    <property type="match status" value="1"/>
</dbReference>
<dbReference type="Gene3D" id="3.40.50.1240">
    <property type="entry name" value="Phosphoglycerate mutase-like"/>
    <property type="match status" value="1"/>
</dbReference>
<sequence length="236" mass="25575">MLRSFYLLLFSVTLCASAQAAGPTAATAAASASEPAALAPLPKRSTFQVIAATAAHVQQLRQGGLVVYMRHGPSDAHRPDQLPLQLDNCDSQRPLSEAGRALLKTIGRDFAKLQLPYAELIISPFCRVQESAQLVFNRTGTIDPALRYTAAMPDAEKQPAVQRTRHWISLPVASAGHNRVVIAHGPNIAELMDHLPPEGGVLLFRPLGTQHPVGFEYLASIEPHHWPALLRQLAPL</sequence>
<evidence type="ECO:0000256" key="1">
    <source>
        <dbReference type="SAM" id="SignalP"/>
    </source>
</evidence>
<dbReference type="AlphaFoldDB" id="A0A939H1R9"/>
<feature type="chain" id="PRO_5037252203" evidence="1">
    <location>
        <begin position="21"/>
        <end position="236"/>
    </location>
</feature>
<keyword evidence="1" id="KW-0732">Signal</keyword>
<gene>
    <name evidence="2" type="ORF">J1777_09240</name>
</gene>
<organism evidence="2 3">
    <name type="scientific">Comamonas denitrificans</name>
    <dbReference type="NCBI Taxonomy" id="117506"/>
    <lineage>
        <taxon>Bacteria</taxon>
        <taxon>Pseudomonadati</taxon>
        <taxon>Pseudomonadota</taxon>
        <taxon>Betaproteobacteria</taxon>
        <taxon>Burkholderiales</taxon>
        <taxon>Comamonadaceae</taxon>
        <taxon>Comamonas</taxon>
    </lineage>
</organism>